<dbReference type="InterPro" id="IPR051513">
    <property type="entry name" value="Tectonin_beta-prop"/>
</dbReference>
<sequence>MENRASITLVDNTDPGQQPTGDELALSASAVERSSFTKRLGRASYQQRKYAKWQPGKLGGTKQTGAAGDSSQRQNSLATEAETAHTRDGNNQAVEATDFASLQDQEQRRARDAQMHEGESKPPLSELDVLYENQRGWFFFGIPLYSHSSLLNFDPSAWVTRDLKDSAVNIMNAQLPDPSWEWVWKTWYVDMSGDIDEQGWQYAFSFASSSWHGTHPWFHSFVRRRRWVRLRAKRTSKTNGRERSEFEMAHRLNEDYFTIHSKAKTRDSSVGPVSRVTSALRDTNIEDEVVLEDVTNIPSLMHALKAAAVDREKLEVLRRFIEEGDEELHYLAETIPDIMMLFVFQTSRYQFSTYMASVRDQLSEKATDTQGIEAEKLSRKQENLARAVETAKHHVTGPDIFSDAKGESGTSMLDLISVQNSARSRRESRLHHHNPIKVSSALMFSRGRPCLRHHGLSAVLDNATVGSEEPLLFLYPRWFTTGSRYGYARPITSIAPPPPSSSSDTRKCQGSESVEGNNSKEGVLSLNHESRARSARDSPNSTRVQTPATKGVRRTHDIQTEKSDASTTHIRPFIETEPPGPEDKTAGSPGSRRRSLVGIKRMSITERRRLRYHIYVSQCERERGLKQKLVPWAEAMDLLEKMQQRDHAWTKKGSKFSKEIRIPEETVALLGGLTAIEENVWYVPVHNGCRVHVLSPQESDDMNRRVILSGSERVVELVESRILQAQKSQEMGDPLVEFRKPPVPVVPSSEALARNNVPMPLIRSVWTHDHYSHKTTMHELPPDLTMRSVKDLAEFVDDLTRAQIPSGFIKAQGVESAQDFIVRTIKIVLLLDANQKLISTGALNRALSYLCDNEFLSTARRIFSRAEHVATTDTFNILLESASKRQDLQVFFRFLTAMSRLNIKPNGRTWMAFVNMTVSSKVRQSLLMYVTSKGYLAGVHDLRSAHHSAIQQEFLAHLEDGGSVDAFVDAMAQSQYLNWFNGTLVNQMFGVAARLKDFSVLQRLREICDERRVPVDSSTLNHIIPAFRANIHSALRYVFWVMDRGSSQLHRETYERLFLIAFKNRCVNICRVLWRYACLHQAVTYKMKQCVLVSLSSNKPQAAKDIVDKLWKTGAGKTIVGLDLHRPTLQLPPSIMKDVPSEFSDNPVAYLASGFREQGAARDAQLRVAKALVHRDIQVGSSYRPEKPLRHVLEEASTMDLKWQNTPRPIQWMLQNAIPVPVKL</sequence>
<feature type="compositionally biased region" description="Polar residues" evidence="1">
    <location>
        <begin position="510"/>
        <end position="520"/>
    </location>
</feature>
<dbReference type="STRING" id="1073090.A0A1L9SW93"/>
<name>A0A1L9SW93_9EURO</name>
<dbReference type="InterPro" id="IPR010482">
    <property type="entry name" value="TECPR1-like_DysF"/>
</dbReference>
<feature type="region of interest" description="Disordered" evidence="1">
    <location>
        <begin position="1"/>
        <end position="22"/>
    </location>
</feature>
<dbReference type="AlphaFoldDB" id="A0A1L9SW93"/>
<feature type="compositionally biased region" description="Polar residues" evidence="1">
    <location>
        <begin position="1"/>
        <end position="20"/>
    </location>
</feature>
<feature type="domain" description="Peroxin/Ferlin" evidence="2">
    <location>
        <begin position="199"/>
        <end position="234"/>
    </location>
</feature>
<dbReference type="Pfam" id="PF06398">
    <property type="entry name" value="Pex24p"/>
    <property type="match status" value="1"/>
</dbReference>
<dbReference type="GO" id="GO:0005778">
    <property type="term" value="C:peroxisomal membrane"/>
    <property type="evidence" value="ECO:0007669"/>
    <property type="project" value="UniProtKB-ARBA"/>
</dbReference>
<proteinExistence type="predicted"/>
<dbReference type="Proteomes" id="UP000184188">
    <property type="component" value="Unassembled WGS sequence"/>
</dbReference>
<gene>
    <name evidence="3" type="ORF">ASPZODRAFT_148724</name>
</gene>
<evidence type="ECO:0000259" key="2">
    <source>
        <dbReference type="SMART" id="SM00694"/>
    </source>
</evidence>
<evidence type="ECO:0000256" key="1">
    <source>
        <dbReference type="SAM" id="MobiDB-lite"/>
    </source>
</evidence>
<dbReference type="VEuPathDB" id="FungiDB:ASPZODRAFT_148724"/>
<accession>A0A1L9SW93</accession>
<feature type="compositionally biased region" description="Polar residues" evidence="1">
    <location>
        <begin position="61"/>
        <end position="78"/>
    </location>
</feature>
<evidence type="ECO:0000313" key="4">
    <source>
        <dbReference type="Proteomes" id="UP000184188"/>
    </source>
</evidence>
<protein>
    <recommendedName>
        <fullName evidence="2">Peroxin/Ferlin domain-containing protein</fullName>
    </recommendedName>
</protein>
<reference evidence="4" key="1">
    <citation type="journal article" date="2017" name="Genome Biol.">
        <title>Comparative genomics reveals high biological diversity and specific adaptations in the industrially and medically important fungal genus Aspergillus.</title>
        <authorList>
            <person name="de Vries R.P."/>
            <person name="Riley R."/>
            <person name="Wiebenga A."/>
            <person name="Aguilar-Osorio G."/>
            <person name="Amillis S."/>
            <person name="Uchima C.A."/>
            <person name="Anderluh G."/>
            <person name="Asadollahi M."/>
            <person name="Askin M."/>
            <person name="Barry K."/>
            <person name="Battaglia E."/>
            <person name="Bayram O."/>
            <person name="Benocci T."/>
            <person name="Braus-Stromeyer S.A."/>
            <person name="Caldana C."/>
            <person name="Canovas D."/>
            <person name="Cerqueira G.C."/>
            <person name="Chen F."/>
            <person name="Chen W."/>
            <person name="Choi C."/>
            <person name="Clum A."/>
            <person name="Dos Santos R.A."/>
            <person name="Damasio A.R."/>
            <person name="Diallinas G."/>
            <person name="Emri T."/>
            <person name="Fekete E."/>
            <person name="Flipphi M."/>
            <person name="Freyberg S."/>
            <person name="Gallo A."/>
            <person name="Gournas C."/>
            <person name="Habgood R."/>
            <person name="Hainaut M."/>
            <person name="Harispe M.L."/>
            <person name="Henrissat B."/>
            <person name="Hilden K.S."/>
            <person name="Hope R."/>
            <person name="Hossain A."/>
            <person name="Karabika E."/>
            <person name="Karaffa L."/>
            <person name="Karanyi Z."/>
            <person name="Krasevec N."/>
            <person name="Kuo A."/>
            <person name="Kusch H."/>
            <person name="LaButti K."/>
            <person name="Lagendijk E.L."/>
            <person name="Lapidus A."/>
            <person name="Levasseur A."/>
            <person name="Lindquist E."/>
            <person name="Lipzen A."/>
            <person name="Logrieco A.F."/>
            <person name="MacCabe A."/>
            <person name="Maekelae M.R."/>
            <person name="Malavazi I."/>
            <person name="Melin P."/>
            <person name="Meyer V."/>
            <person name="Mielnichuk N."/>
            <person name="Miskei M."/>
            <person name="Molnar A.P."/>
            <person name="Mule G."/>
            <person name="Ngan C.Y."/>
            <person name="Orejas M."/>
            <person name="Orosz E."/>
            <person name="Ouedraogo J.P."/>
            <person name="Overkamp K.M."/>
            <person name="Park H.-S."/>
            <person name="Perrone G."/>
            <person name="Piumi F."/>
            <person name="Punt P.J."/>
            <person name="Ram A.F."/>
            <person name="Ramon A."/>
            <person name="Rauscher S."/>
            <person name="Record E."/>
            <person name="Riano-Pachon D.M."/>
            <person name="Robert V."/>
            <person name="Roehrig J."/>
            <person name="Ruller R."/>
            <person name="Salamov A."/>
            <person name="Salih N.S."/>
            <person name="Samson R.A."/>
            <person name="Sandor E."/>
            <person name="Sanguinetti M."/>
            <person name="Schuetze T."/>
            <person name="Sepcic K."/>
            <person name="Shelest E."/>
            <person name="Sherlock G."/>
            <person name="Sophianopoulou V."/>
            <person name="Squina F.M."/>
            <person name="Sun H."/>
            <person name="Susca A."/>
            <person name="Todd R.B."/>
            <person name="Tsang A."/>
            <person name="Unkles S.E."/>
            <person name="van de Wiele N."/>
            <person name="van Rossen-Uffink D."/>
            <person name="Oliveira J.V."/>
            <person name="Vesth T.C."/>
            <person name="Visser J."/>
            <person name="Yu J.-H."/>
            <person name="Zhou M."/>
            <person name="Andersen M.R."/>
            <person name="Archer D.B."/>
            <person name="Baker S.E."/>
            <person name="Benoit I."/>
            <person name="Brakhage A.A."/>
            <person name="Braus G.H."/>
            <person name="Fischer R."/>
            <person name="Frisvad J.C."/>
            <person name="Goldman G.H."/>
            <person name="Houbraken J."/>
            <person name="Oakley B."/>
            <person name="Pocsi I."/>
            <person name="Scazzocchio C."/>
            <person name="Seiboth B."/>
            <person name="vanKuyk P.A."/>
            <person name="Wortman J."/>
            <person name="Dyer P.S."/>
            <person name="Grigoriev I.V."/>
        </authorList>
    </citation>
    <scope>NUCLEOTIDE SEQUENCE [LARGE SCALE GENOMIC DNA]</scope>
    <source>
        <strain evidence="4">CBS 506.65</strain>
    </source>
</reference>
<dbReference type="InterPro" id="IPR011990">
    <property type="entry name" value="TPR-like_helical_dom_sf"/>
</dbReference>
<dbReference type="SMART" id="SM00694">
    <property type="entry name" value="DysFC"/>
    <property type="match status" value="1"/>
</dbReference>
<feature type="region of interest" description="Disordered" evidence="1">
    <location>
        <begin position="39"/>
        <end position="121"/>
    </location>
</feature>
<dbReference type="PANTHER" id="PTHR23250">
    <property type="entry name" value="DYSFERLIN-RELATED"/>
    <property type="match status" value="1"/>
</dbReference>
<organism evidence="3 4">
    <name type="scientific">Penicilliopsis zonata CBS 506.65</name>
    <dbReference type="NCBI Taxonomy" id="1073090"/>
    <lineage>
        <taxon>Eukaryota</taxon>
        <taxon>Fungi</taxon>
        <taxon>Dikarya</taxon>
        <taxon>Ascomycota</taxon>
        <taxon>Pezizomycotina</taxon>
        <taxon>Eurotiomycetes</taxon>
        <taxon>Eurotiomycetidae</taxon>
        <taxon>Eurotiales</taxon>
        <taxon>Aspergillaceae</taxon>
        <taxon>Penicilliopsis</taxon>
    </lineage>
</organism>
<dbReference type="PANTHER" id="PTHR23250:SF1">
    <property type="entry name" value="TECTONIN BETA-PROPELLER REPEAT-CONTAINING PROTEIN 1"/>
    <property type="match status" value="1"/>
</dbReference>
<feature type="compositionally biased region" description="Basic and acidic residues" evidence="1">
    <location>
        <begin position="554"/>
        <end position="564"/>
    </location>
</feature>
<dbReference type="RefSeq" id="XP_022585956.1">
    <property type="nucleotide sequence ID" value="XM_022725412.1"/>
</dbReference>
<dbReference type="EMBL" id="KV878336">
    <property type="protein sequence ID" value="OJJ51446.1"/>
    <property type="molecule type" value="Genomic_DNA"/>
</dbReference>
<keyword evidence="4" id="KW-1185">Reference proteome</keyword>
<evidence type="ECO:0000313" key="3">
    <source>
        <dbReference type="EMBL" id="OJJ51446.1"/>
    </source>
</evidence>
<feature type="region of interest" description="Disordered" evidence="1">
    <location>
        <begin position="490"/>
        <end position="594"/>
    </location>
</feature>
<dbReference type="GO" id="GO:0007031">
    <property type="term" value="P:peroxisome organization"/>
    <property type="evidence" value="ECO:0007669"/>
    <property type="project" value="UniProtKB-ARBA"/>
</dbReference>
<dbReference type="Gene3D" id="1.25.40.10">
    <property type="entry name" value="Tetratricopeptide repeat domain"/>
    <property type="match status" value="1"/>
</dbReference>
<dbReference type="GeneID" id="34611877"/>
<dbReference type="OrthoDB" id="72441at2759"/>
<feature type="compositionally biased region" description="Polar residues" evidence="1">
    <location>
        <begin position="537"/>
        <end position="548"/>
    </location>
</feature>
<dbReference type="InterPro" id="IPR006614">
    <property type="entry name" value="Peroxin/Ferlin"/>
</dbReference>
<feature type="compositionally biased region" description="Basic and acidic residues" evidence="1">
    <location>
        <begin position="105"/>
        <end position="120"/>
    </location>
</feature>